<comment type="caution">
    <text evidence="1">The sequence shown here is derived from an EMBL/GenBank/DDBJ whole genome shotgun (WGS) entry which is preliminary data.</text>
</comment>
<proteinExistence type="predicted"/>
<protein>
    <submittedName>
        <fullName evidence="1">Uncharacterized protein</fullName>
    </submittedName>
</protein>
<reference evidence="1" key="1">
    <citation type="journal article" date="2014" name="Front. Microbiol.">
        <title>High frequency of phylogenetically diverse reductive dehalogenase-homologous genes in deep subseafloor sedimentary metagenomes.</title>
        <authorList>
            <person name="Kawai M."/>
            <person name="Futagami T."/>
            <person name="Toyoda A."/>
            <person name="Takaki Y."/>
            <person name="Nishi S."/>
            <person name="Hori S."/>
            <person name="Arai W."/>
            <person name="Tsubouchi T."/>
            <person name="Morono Y."/>
            <person name="Uchiyama I."/>
            <person name="Ito T."/>
            <person name="Fujiyama A."/>
            <person name="Inagaki F."/>
            <person name="Takami H."/>
        </authorList>
    </citation>
    <scope>NUCLEOTIDE SEQUENCE</scope>
    <source>
        <strain evidence="1">Expedition CK06-06</strain>
    </source>
</reference>
<organism evidence="1">
    <name type="scientific">marine sediment metagenome</name>
    <dbReference type="NCBI Taxonomy" id="412755"/>
    <lineage>
        <taxon>unclassified sequences</taxon>
        <taxon>metagenomes</taxon>
        <taxon>ecological metagenomes</taxon>
    </lineage>
</organism>
<feature type="non-terminal residue" evidence="1">
    <location>
        <position position="75"/>
    </location>
</feature>
<gene>
    <name evidence="1" type="ORF">S01H1_56481</name>
</gene>
<dbReference type="EMBL" id="BARS01036781">
    <property type="protein sequence ID" value="GAG18828.1"/>
    <property type="molecule type" value="Genomic_DNA"/>
</dbReference>
<dbReference type="AlphaFoldDB" id="X0W2G1"/>
<evidence type="ECO:0000313" key="1">
    <source>
        <dbReference type="EMBL" id="GAG18828.1"/>
    </source>
</evidence>
<name>X0W2G1_9ZZZZ</name>
<sequence>MTHTQILPMTKNPFRRNGRLCFGSILFILAPATAAATAMNWLESQGWPRGFVRNHRNDTAAIIFPEVAVPQADVG</sequence>
<accession>X0W2G1</accession>